<reference evidence="2" key="2">
    <citation type="submission" date="2018-05" db="EMBL/GenBank/DDBJ databases">
        <title>OgluRS3 (Oryza glumaepatula Reference Sequence Version 3).</title>
        <authorList>
            <person name="Zhang J."/>
            <person name="Kudrna D."/>
            <person name="Lee S."/>
            <person name="Talag J."/>
            <person name="Welchert J."/>
            <person name="Wing R.A."/>
        </authorList>
    </citation>
    <scope>NUCLEOTIDE SEQUENCE [LARGE SCALE GENOMIC DNA]</scope>
</reference>
<proteinExistence type="predicted"/>
<dbReference type="Gramene" id="OGLUM04G17680.1">
    <property type="protein sequence ID" value="OGLUM04G17680.1"/>
    <property type="gene ID" value="OGLUM04G17680"/>
</dbReference>
<sequence>MHSPSLLLILCAAVASFLIFLCGGDGGAAAAAGGPRSVKMASSLYVPQLTRWRVALGGVSRGVVEHEGKVHLVVSRGEDDDRVVAAAGKEEEKEEEDEDPRERVEIGGRLFPVVDETEVALHGGKVVRAVEYGERRGSPAAPLLLTVTEGKEKEVAEVVGAPDGGGVLRVVGCGCYADPVTGTVQHMVDVQGSEAFVLLVSVREELGRIVSIKRLN</sequence>
<dbReference type="Proteomes" id="UP000026961">
    <property type="component" value="Chromosome 4"/>
</dbReference>
<dbReference type="AlphaFoldDB" id="A0A0D9ZMR3"/>
<keyword evidence="3" id="KW-1185">Reference proteome</keyword>
<keyword evidence="1" id="KW-0732">Signal</keyword>
<accession>A0A0D9ZMR3</accession>
<dbReference type="eggNOG" id="ENOG502R4QP">
    <property type="taxonomic scope" value="Eukaryota"/>
</dbReference>
<name>A0A0D9ZMR3_9ORYZ</name>
<evidence type="ECO:0000313" key="3">
    <source>
        <dbReference type="Proteomes" id="UP000026961"/>
    </source>
</evidence>
<evidence type="ECO:0000256" key="1">
    <source>
        <dbReference type="SAM" id="SignalP"/>
    </source>
</evidence>
<dbReference type="HOGENOM" id="CLU_097344_0_0_1"/>
<dbReference type="EnsemblPlants" id="OGLUM04G17680.1">
    <property type="protein sequence ID" value="OGLUM04G17680.1"/>
    <property type="gene ID" value="OGLUM04G17680"/>
</dbReference>
<evidence type="ECO:0000313" key="2">
    <source>
        <dbReference type="EnsemblPlants" id="OGLUM04G17680.1"/>
    </source>
</evidence>
<feature type="chain" id="PRO_5002352900" evidence="1">
    <location>
        <begin position="17"/>
        <end position="216"/>
    </location>
</feature>
<feature type="signal peptide" evidence="1">
    <location>
        <begin position="1"/>
        <end position="16"/>
    </location>
</feature>
<reference evidence="2" key="1">
    <citation type="submission" date="2015-04" db="UniProtKB">
        <authorList>
            <consortium name="EnsemblPlants"/>
        </authorList>
    </citation>
    <scope>IDENTIFICATION</scope>
</reference>
<protein>
    <submittedName>
        <fullName evidence="2">Uncharacterized protein</fullName>
    </submittedName>
</protein>
<organism evidence="2">
    <name type="scientific">Oryza glumipatula</name>
    <dbReference type="NCBI Taxonomy" id="40148"/>
    <lineage>
        <taxon>Eukaryota</taxon>
        <taxon>Viridiplantae</taxon>
        <taxon>Streptophyta</taxon>
        <taxon>Embryophyta</taxon>
        <taxon>Tracheophyta</taxon>
        <taxon>Spermatophyta</taxon>
        <taxon>Magnoliopsida</taxon>
        <taxon>Liliopsida</taxon>
        <taxon>Poales</taxon>
        <taxon>Poaceae</taxon>
        <taxon>BOP clade</taxon>
        <taxon>Oryzoideae</taxon>
        <taxon>Oryzeae</taxon>
        <taxon>Oryzinae</taxon>
        <taxon>Oryza</taxon>
    </lineage>
</organism>